<dbReference type="InterPro" id="IPR044946">
    <property type="entry name" value="Restrct_endonuc_typeI_TRD_sf"/>
</dbReference>
<keyword evidence="7" id="KW-1185">Reference proteome</keyword>
<dbReference type="PANTHER" id="PTHR30408">
    <property type="entry name" value="TYPE-1 RESTRICTION ENZYME ECOKI SPECIFICITY PROTEIN"/>
    <property type="match status" value="1"/>
</dbReference>
<keyword evidence="4" id="KW-0175">Coiled coil</keyword>
<dbReference type="REBASE" id="640307">
    <property type="entry name" value="S2.FspB1ORF7065P"/>
</dbReference>
<dbReference type="GO" id="GO:0009307">
    <property type="term" value="P:DNA restriction-modification system"/>
    <property type="evidence" value="ECO:0007669"/>
    <property type="project" value="UniProtKB-KW"/>
</dbReference>
<evidence type="ECO:0000256" key="2">
    <source>
        <dbReference type="ARBA" id="ARBA00022747"/>
    </source>
</evidence>
<evidence type="ECO:0000256" key="1">
    <source>
        <dbReference type="ARBA" id="ARBA00010923"/>
    </source>
</evidence>
<keyword evidence="2" id="KW-0680">Restriction system</keyword>
<name>A0A9Q9E3M9_9LACO</name>
<evidence type="ECO:0000313" key="6">
    <source>
        <dbReference type="EMBL" id="USS89962.1"/>
    </source>
</evidence>
<proteinExistence type="inferred from homology"/>
<dbReference type="Gene3D" id="3.90.220.20">
    <property type="entry name" value="DNA methylase specificity domains"/>
    <property type="match status" value="2"/>
</dbReference>
<accession>A0A9Q9E3M9</accession>
<dbReference type="EMBL" id="CP097119">
    <property type="protein sequence ID" value="USS89962.1"/>
    <property type="molecule type" value="Genomic_DNA"/>
</dbReference>
<evidence type="ECO:0000259" key="5">
    <source>
        <dbReference type="Pfam" id="PF01420"/>
    </source>
</evidence>
<keyword evidence="6" id="KW-0378">Hydrolase</keyword>
<dbReference type="GO" id="GO:0016787">
    <property type="term" value="F:hydrolase activity"/>
    <property type="evidence" value="ECO:0007669"/>
    <property type="project" value="UniProtKB-KW"/>
</dbReference>
<sequence>MPVTKNKRTLGKIPYYGANGIQDYVNGFTHQGKLILIAEDGANDLNDYPIKVISGKAWINNHVHVLSGKENISNYIFISNSLKKINIKPYLTGSGRMKLNGNELKKINIYTPLIKEQAEIGSLFEKTDMLITVNQHKLEQLKLLKKAQLQQLFPQKDEINPQIRFTYFHDDWKQQKLGELVQVKGGGTPSSSIKSYWNGNIDWFTPTEVNNNGYLKHSKRKITEEGLKHSSANLLPKNTILMSSRAGIGKMAILSNKATTNQGFQSLIPKNNNNPYFLYSMQNIISKEANKLSSGSTFTEISGKEVSKISIFIPISSGEQEKIGNILNEIDELIKLYENKIKNIEKLKKVLLQNMFI</sequence>
<protein>
    <submittedName>
        <fullName evidence="6">Restriction endonuclease subunit S</fullName>
        <ecNumber evidence="6">3.1.21.-</ecNumber>
    </submittedName>
</protein>
<keyword evidence="6" id="KW-0255">Endonuclease</keyword>
<evidence type="ECO:0000256" key="3">
    <source>
        <dbReference type="ARBA" id="ARBA00023125"/>
    </source>
</evidence>
<dbReference type="CDD" id="cd17262">
    <property type="entry name" value="RMtype1_S_Aco12261I-TRD2-CR2"/>
    <property type="match status" value="1"/>
</dbReference>
<dbReference type="GO" id="GO:0004519">
    <property type="term" value="F:endonuclease activity"/>
    <property type="evidence" value="ECO:0007669"/>
    <property type="project" value="UniProtKB-KW"/>
</dbReference>
<keyword evidence="3" id="KW-0238">DNA-binding</keyword>
<dbReference type="PANTHER" id="PTHR30408:SF13">
    <property type="entry name" value="TYPE I RESTRICTION ENZYME HINDI SPECIFICITY SUBUNIT"/>
    <property type="match status" value="1"/>
</dbReference>
<dbReference type="InterPro" id="IPR052021">
    <property type="entry name" value="Type-I_RS_S_subunit"/>
</dbReference>
<dbReference type="GO" id="GO:0003677">
    <property type="term" value="F:DNA binding"/>
    <property type="evidence" value="ECO:0007669"/>
    <property type="project" value="UniProtKB-KW"/>
</dbReference>
<dbReference type="EC" id="3.1.21.-" evidence="6"/>
<keyword evidence="6" id="KW-0540">Nuclease</keyword>
<dbReference type="RefSeq" id="WP_252767508.1">
    <property type="nucleotide sequence ID" value="NZ_CP097119.1"/>
</dbReference>
<dbReference type="Pfam" id="PF01420">
    <property type="entry name" value="Methylase_S"/>
    <property type="match status" value="2"/>
</dbReference>
<reference evidence="6" key="1">
    <citation type="submission" date="2022-05" db="EMBL/GenBank/DDBJ databases">
        <authorList>
            <person name="Oliphant S.A."/>
            <person name="Watson-Haigh N.S."/>
            <person name="Sumby K.M."/>
            <person name="Gardner J.M."/>
            <person name="Jiranek V."/>
        </authorList>
    </citation>
    <scope>NUCLEOTIDE SEQUENCE</scope>
    <source>
        <strain evidence="6">KI4_B1</strain>
    </source>
</reference>
<evidence type="ECO:0000256" key="4">
    <source>
        <dbReference type="SAM" id="Coils"/>
    </source>
</evidence>
<dbReference type="AlphaFoldDB" id="A0A9Q9E3M9"/>
<evidence type="ECO:0000313" key="7">
    <source>
        <dbReference type="Proteomes" id="UP001055911"/>
    </source>
</evidence>
<feature type="domain" description="Type I restriction modification DNA specificity" evidence="5">
    <location>
        <begin position="2"/>
        <end position="142"/>
    </location>
</feature>
<feature type="domain" description="Type I restriction modification DNA specificity" evidence="5">
    <location>
        <begin position="170"/>
        <end position="346"/>
    </location>
</feature>
<dbReference type="SUPFAM" id="SSF116734">
    <property type="entry name" value="DNA methylase specificity domain"/>
    <property type="match status" value="2"/>
</dbReference>
<feature type="coiled-coil region" evidence="4">
    <location>
        <begin position="327"/>
        <end position="354"/>
    </location>
</feature>
<organism evidence="6 7">
    <name type="scientific">Fructilactobacillus cliffordii</name>
    <dbReference type="NCBI Taxonomy" id="2940299"/>
    <lineage>
        <taxon>Bacteria</taxon>
        <taxon>Bacillati</taxon>
        <taxon>Bacillota</taxon>
        <taxon>Bacilli</taxon>
        <taxon>Lactobacillales</taxon>
        <taxon>Lactobacillaceae</taxon>
        <taxon>Fructilactobacillus</taxon>
    </lineage>
</organism>
<dbReference type="CDD" id="cd17273">
    <property type="entry name" value="RMtype1_S_EcoJA69PI-TRD1-CR1_like"/>
    <property type="match status" value="1"/>
</dbReference>
<comment type="similarity">
    <text evidence="1">Belongs to the type-I restriction system S methylase family.</text>
</comment>
<dbReference type="InterPro" id="IPR000055">
    <property type="entry name" value="Restrct_endonuc_typeI_TRD"/>
</dbReference>
<dbReference type="Gene3D" id="1.10.287.1120">
    <property type="entry name" value="Bipartite methylase S protein"/>
    <property type="match status" value="1"/>
</dbReference>
<gene>
    <name evidence="6" type="ORF">M3M40_07050</name>
</gene>
<dbReference type="Proteomes" id="UP001055911">
    <property type="component" value="Chromosome"/>
</dbReference>